<dbReference type="InterPro" id="IPR036271">
    <property type="entry name" value="Tet_transcr_reg_TetR-rel_C_sf"/>
</dbReference>
<evidence type="ECO:0000313" key="6">
    <source>
        <dbReference type="EMBL" id="KDE96993.1"/>
    </source>
</evidence>
<evidence type="ECO:0000256" key="3">
    <source>
        <dbReference type="ARBA" id="ARBA00023163"/>
    </source>
</evidence>
<keyword evidence="3" id="KW-0804">Transcription</keyword>
<sequence>MRTSMSRWTAREAEFLAVTLRLLQQHGYDGLTVEAVAADAKSSKATIYRRWPSKAELVLAAFVEGTRAREAPPHSGSLRSDLLQIGDWFCDQSGQHASTVRAALTEVSRNPALGAALEDAFVHRPKLLVADALVDAADRGDVDSRVIVDEVCDLLPGYLLFRYLFSRRPPTAETVRALVDDVLLRGLTRSPPSL</sequence>
<dbReference type="SUPFAM" id="SSF46689">
    <property type="entry name" value="Homeodomain-like"/>
    <property type="match status" value="1"/>
</dbReference>
<dbReference type="EMBL" id="JALN02000002">
    <property type="protein sequence ID" value="KDE96993.1"/>
    <property type="molecule type" value="Genomic_DNA"/>
</dbReference>
<gene>
    <name evidence="6" type="ORF">Y900_027195</name>
</gene>
<protein>
    <submittedName>
        <fullName evidence="6">TetR family transcriptional regulator</fullName>
    </submittedName>
</protein>
<evidence type="ECO:0000256" key="4">
    <source>
        <dbReference type="PROSITE-ProRule" id="PRU00335"/>
    </source>
</evidence>
<accession>A0A064CE42</accession>
<name>A0A064CE42_9MYCO</name>
<feature type="domain" description="HTH tetR-type" evidence="5">
    <location>
        <begin position="9"/>
        <end position="69"/>
    </location>
</feature>
<dbReference type="InterPro" id="IPR001647">
    <property type="entry name" value="HTH_TetR"/>
</dbReference>
<dbReference type="Pfam" id="PF16859">
    <property type="entry name" value="TetR_C_11"/>
    <property type="match status" value="1"/>
</dbReference>
<dbReference type="InterPro" id="IPR011075">
    <property type="entry name" value="TetR_C"/>
</dbReference>
<dbReference type="GO" id="GO:0003700">
    <property type="term" value="F:DNA-binding transcription factor activity"/>
    <property type="evidence" value="ECO:0007669"/>
    <property type="project" value="TreeGrafter"/>
</dbReference>
<comment type="caution">
    <text evidence="6">The sequence shown here is derived from an EMBL/GenBank/DDBJ whole genome shotgun (WGS) entry which is preliminary data.</text>
</comment>
<evidence type="ECO:0000313" key="7">
    <source>
        <dbReference type="Proteomes" id="UP000022835"/>
    </source>
</evidence>
<dbReference type="PANTHER" id="PTHR30055:SF149">
    <property type="entry name" value="TETR-FAMILY TRANSCRIPTIONAL REGULATOR"/>
    <property type="match status" value="1"/>
</dbReference>
<dbReference type="PANTHER" id="PTHR30055">
    <property type="entry name" value="HTH-TYPE TRANSCRIPTIONAL REGULATOR RUTR"/>
    <property type="match status" value="1"/>
</dbReference>
<keyword evidence="7" id="KW-1185">Reference proteome</keyword>
<dbReference type="SUPFAM" id="SSF48498">
    <property type="entry name" value="Tetracyclin repressor-like, C-terminal domain"/>
    <property type="match status" value="1"/>
</dbReference>
<dbReference type="PROSITE" id="PS50977">
    <property type="entry name" value="HTH_TETR_2"/>
    <property type="match status" value="1"/>
</dbReference>
<evidence type="ECO:0000256" key="2">
    <source>
        <dbReference type="ARBA" id="ARBA00023125"/>
    </source>
</evidence>
<dbReference type="InterPro" id="IPR009057">
    <property type="entry name" value="Homeodomain-like_sf"/>
</dbReference>
<dbReference type="AlphaFoldDB" id="A0A064CE42"/>
<organism evidence="6 7">
    <name type="scientific">Mycolicibacterium aromaticivorans JS19b1 = JCM 16368</name>
    <dbReference type="NCBI Taxonomy" id="1440774"/>
    <lineage>
        <taxon>Bacteria</taxon>
        <taxon>Bacillati</taxon>
        <taxon>Actinomycetota</taxon>
        <taxon>Actinomycetes</taxon>
        <taxon>Mycobacteriales</taxon>
        <taxon>Mycobacteriaceae</taxon>
        <taxon>Mycolicibacterium</taxon>
    </lineage>
</organism>
<keyword evidence="1" id="KW-0805">Transcription regulation</keyword>
<dbReference type="Proteomes" id="UP000022835">
    <property type="component" value="Unassembled WGS sequence"/>
</dbReference>
<reference evidence="6" key="1">
    <citation type="submission" date="2014-05" db="EMBL/GenBank/DDBJ databases">
        <title>Genome sequence of Mycobacterium aromaticivorans strain JS19b1T (= DSM 45407T).</title>
        <authorList>
            <person name="Kwak Y."/>
            <person name="Park G.-S."/>
            <person name="Li Q.X."/>
            <person name="Lee S.-E."/>
            <person name="Shin J.-H."/>
        </authorList>
    </citation>
    <scope>NUCLEOTIDE SEQUENCE [LARGE SCALE GENOMIC DNA]</scope>
    <source>
        <strain evidence="6">JS19b1</strain>
    </source>
</reference>
<evidence type="ECO:0000259" key="5">
    <source>
        <dbReference type="PROSITE" id="PS50977"/>
    </source>
</evidence>
<dbReference type="PROSITE" id="PS01081">
    <property type="entry name" value="HTH_TETR_1"/>
    <property type="match status" value="1"/>
</dbReference>
<feature type="DNA-binding region" description="H-T-H motif" evidence="4">
    <location>
        <begin position="32"/>
        <end position="51"/>
    </location>
</feature>
<evidence type="ECO:0000256" key="1">
    <source>
        <dbReference type="ARBA" id="ARBA00023015"/>
    </source>
</evidence>
<dbReference type="STRING" id="1440774.Y900_027195"/>
<keyword evidence="2 4" id="KW-0238">DNA-binding</keyword>
<dbReference type="Gene3D" id="1.10.357.10">
    <property type="entry name" value="Tetracycline Repressor, domain 2"/>
    <property type="match status" value="1"/>
</dbReference>
<dbReference type="eggNOG" id="COG1309">
    <property type="taxonomic scope" value="Bacteria"/>
</dbReference>
<proteinExistence type="predicted"/>
<dbReference type="Gene3D" id="1.10.10.60">
    <property type="entry name" value="Homeodomain-like"/>
    <property type="match status" value="1"/>
</dbReference>
<dbReference type="InterPro" id="IPR023772">
    <property type="entry name" value="DNA-bd_HTH_TetR-type_CS"/>
</dbReference>
<dbReference type="InterPro" id="IPR050109">
    <property type="entry name" value="HTH-type_TetR-like_transc_reg"/>
</dbReference>
<dbReference type="Pfam" id="PF00440">
    <property type="entry name" value="TetR_N"/>
    <property type="match status" value="1"/>
</dbReference>
<dbReference type="GO" id="GO:0000976">
    <property type="term" value="F:transcription cis-regulatory region binding"/>
    <property type="evidence" value="ECO:0007669"/>
    <property type="project" value="TreeGrafter"/>
</dbReference>